<dbReference type="InterPro" id="IPR046965">
    <property type="entry name" value="Cyclin_A/B-like"/>
</dbReference>
<dbReference type="SMART" id="SM01332">
    <property type="entry name" value="Cyclin_C"/>
    <property type="match status" value="1"/>
</dbReference>
<name>A0A383W4K9_TETOB</name>
<evidence type="ECO:0008006" key="11">
    <source>
        <dbReference type="Google" id="ProtNLM"/>
    </source>
</evidence>
<dbReference type="InterPro" id="IPR006671">
    <property type="entry name" value="Cyclin_N"/>
</dbReference>
<dbReference type="Pfam" id="PF02984">
    <property type="entry name" value="Cyclin_C"/>
    <property type="match status" value="1"/>
</dbReference>
<accession>A0A383W4K9</accession>
<dbReference type="STRING" id="3088.A0A383W4K9"/>
<dbReference type="SMART" id="SM00385">
    <property type="entry name" value="CYCLIN"/>
    <property type="match status" value="2"/>
</dbReference>
<evidence type="ECO:0000256" key="2">
    <source>
        <dbReference type="ARBA" id="ARBA00022618"/>
    </source>
</evidence>
<protein>
    <recommendedName>
        <fullName evidence="11">Cyclin N-terminal domain-containing protein</fullName>
    </recommendedName>
</protein>
<feature type="domain" description="Cyclin C-terminal" evidence="8">
    <location>
        <begin position="265"/>
        <end position="384"/>
    </location>
</feature>
<dbReference type="CDD" id="cd20567">
    <property type="entry name" value="CYCLIN_AtCycB-like_rpt1"/>
    <property type="match status" value="1"/>
</dbReference>
<evidence type="ECO:0000259" key="8">
    <source>
        <dbReference type="SMART" id="SM01332"/>
    </source>
</evidence>
<dbReference type="InterPro" id="IPR004367">
    <property type="entry name" value="Cyclin_C-dom"/>
</dbReference>
<gene>
    <name evidence="9" type="ORF">BQ4739_LOCUS12744</name>
</gene>
<evidence type="ECO:0000256" key="5">
    <source>
        <dbReference type="RuleBase" id="RU000383"/>
    </source>
</evidence>
<feature type="region of interest" description="Disordered" evidence="6">
    <location>
        <begin position="1"/>
        <end position="72"/>
    </location>
</feature>
<keyword evidence="4" id="KW-0131">Cell cycle</keyword>
<dbReference type="FunFam" id="1.10.472.10:FF:000001">
    <property type="entry name" value="G2/mitotic-specific cyclin"/>
    <property type="match status" value="1"/>
</dbReference>
<evidence type="ECO:0000256" key="3">
    <source>
        <dbReference type="ARBA" id="ARBA00023127"/>
    </source>
</evidence>
<dbReference type="Proteomes" id="UP000256970">
    <property type="component" value="Unassembled WGS sequence"/>
</dbReference>
<keyword evidence="3 5" id="KW-0195">Cyclin</keyword>
<feature type="domain" description="Cyclin-like" evidence="7">
    <location>
        <begin position="172"/>
        <end position="256"/>
    </location>
</feature>
<sequence>MATMRQAARITEENAPKGKPVKPDAGAPADNTKRRAFGDIGNIQGVTTRAQAAKDKVGTKPQTSLRPRDPNATAAALRSKVAQPSRPAGVSLSSLLQTRAESVPAAKAPVVCPESPLPDIDKNDKHNPLAASEYANSIYNYYRRVEPKFKVAHDYMQTQCEINEKMRGILVDWLVEVHLKFKLMPETLYLTCNIIDRYLSIRNVTRKRLQLVGVTAMLIASKYEEIWAPEVNDFVYISDKAYTREDILAMEKQMLASLQYDLTVPTCFLFTARFRKAAGVADDLKVNQMCEYLSELCLVDVTTNKHSLSLLSAAVLHVALTALGRADTYPRTLARHARYKLEEVLPAARHIVSLMRKAPESSLRAVYKKHCSSKFGEVAKVEVPVLPEATEL</sequence>
<dbReference type="Pfam" id="PF00134">
    <property type="entry name" value="Cyclin_N"/>
    <property type="match status" value="1"/>
</dbReference>
<evidence type="ECO:0000256" key="6">
    <source>
        <dbReference type="SAM" id="MobiDB-lite"/>
    </source>
</evidence>
<dbReference type="InterPro" id="IPR039361">
    <property type="entry name" value="Cyclin"/>
</dbReference>
<dbReference type="PANTHER" id="PTHR10177">
    <property type="entry name" value="CYCLINS"/>
    <property type="match status" value="1"/>
</dbReference>
<evidence type="ECO:0000259" key="7">
    <source>
        <dbReference type="SMART" id="SM00385"/>
    </source>
</evidence>
<reference evidence="9 10" key="1">
    <citation type="submission" date="2016-10" db="EMBL/GenBank/DDBJ databases">
        <authorList>
            <person name="Cai Z."/>
        </authorList>
    </citation>
    <scope>NUCLEOTIDE SEQUENCE [LARGE SCALE GENOMIC DNA]</scope>
</reference>
<dbReference type="EMBL" id="FNXT01001141">
    <property type="protein sequence ID" value="SZX72577.1"/>
    <property type="molecule type" value="Genomic_DNA"/>
</dbReference>
<dbReference type="GO" id="GO:0016538">
    <property type="term" value="F:cyclin-dependent protein serine/threonine kinase regulator activity"/>
    <property type="evidence" value="ECO:0007669"/>
    <property type="project" value="InterPro"/>
</dbReference>
<dbReference type="SUPFAM" id="SSF47954">
    <property type="entry name" value="Cyclin-like"/>
    <property type="match status" value="2"/>
</dbReference>
<dbReference type="PIRSF" id="PIRSF001771">
    <property type="entry name" value="Cyclin_A_B_D_E"/>
    <property type="match status" value="1"/>
</dbReference>
<evidence type="ECO:0000256" key="1">
    <source>
        <dbReference type="ARBA" id="ARBA00006955"/>
    </source>
</evidence>
<evidence type="ECO:0000256" key="4">
    <source>
        <dbReference type="ARBA" id="ARBA00023306"/>
    </source>
</evidence>
<evidence type="ECO:0000313" key="10">
    <source>
        <dbReference type="Proteomes" id="UP000256970"/>
    </source>
</evidence>
<dbReference type="GO" id="GO:0051301">
    <property type="term" value="P:cell division"/>
    <property type="evidence" value="ECO:0007669"/>
    <property type="project" value="UniProtKB-KW"/>
</dbReference>
<dbReference type="InterPro" id="IPR013763">
    <property type="entry name" value="Cyclin-like_dom"/>
</dbReference>
<dbReference type="Gene3D" id="1.10.472.10">
    <property type="entry name" value="Cyclin-like"/>
    <property type="match status" value="2"/>
</dbReference>
<feature type="domain" description="Cyclin-like" evidence="7">
    <location>
        <begin position="269"/>
        <end position="353"/>
    </location>
</feature>
<proteinExistence type="inferred from homology"/>
<keyword evidence="2" id="KW-0132">Cell division</keyword>
<dbReference type="AlphaFoldDB" id="A0A383W4K9"/>
<keyword evidence="10" id="KW-1185">Reference proteome</keyword>
<dbReference type="GO" id="GO:0044772">
    <property type="term" value="P:mitotic cell cycle phase transition"/>
    <property type="evidence" value="ECO:0007669"/>
    <property type="project" value="InterPro"/>
</dbReference>
<organism evidence="9 10">
    <name type="scientific">Tetradesmus obliquus</name>
    <name type="common">Green alga</name>
    <name type="synonym">Acutodesmus obliquus</name>
    <dbReference type="NCBI Taxonomy" id="3088"/>
    <lineage>
        <taxon>Eukaryota</taxon>
        <taxon>Viridiplantae</taxon>
        <taxon>Chlorophyta</taxon>
        <taxon>core chlorophytes</taxon>
        <taxon>Chlorophyceae</taxon>
        <taxon>CS clade</taxon>
        <taxon>Sphaeropleales</taxon>
        <taxon>Scenedesmaceae</taxon>
        <taxon>Tetradesmus</taxon>
    </lineage>
</organism>
<dbReference type="InterPro" id="IPR036915">
    <property type="entry name" value="Cyclin-like_sf"/>
</dbReference>
<comment type="similarity">
    <text evidence="1">Belongs to the cyclin family. Cyclin AB subfamily.</text>
</comment>
<evidence type="ECO:0000313" key="9">
    <source>
        <dbReference type="EMBL" id="SZX72577.1"/>
    </source>
</evidence>